<proteinExistence type="predicted"/>
<protein>
    <recommendedName>
        <fullName evidence="3">Haem-binding uptake Tiki superfamily ChaN domain-containing protein</fullName>
    </recommendedName>
</protein>
<accession>A0ABQ2HKD7</accession>
<dbReference type="Proteomes" id="UP000632339">
    <property type="component" value="Unassembled WGS sequence"/>
</dbReference>
<dbReference type="InterPro" id="IPR043749">
    <property type="entry name" value="DUF5694"/>
</dbReference>
<dbReference type="EMBL" id="BMLI01000001">
    <property type="protein sequence ID" value="GGM84276.1"/>
    <property type="molecule type" value="Genomic_DNA"/>
</dbReference>
<keyword evidence="2" id="KW-1185">Reference proteome</keyword>
<dbReference type="Pfam" id="PF18950">
    <property type="entry name" value="DUF5694"/>
    <property type="match status" value="1"/>
</dbReference>
<comment type="caution">
    <text evidence="1">The sequence shown here is derived from an EMBL/GenBank/DDBJ whole genome shotgun (WGS) entry which is preliminary data.</text>
</comment>
<evidence type="ECO:0000313" key="2">
    <source>
        <dbReference type="Proteomes" id="UP000632339"/>
    </source>
</evidence>
<evidence type="ECO:0008006" key="3">
    <source>
        <dbReference type="Google" id="ProtNLM"/>
    </source>
</evidence>
<reference evidence="2" key="1">
    <citation type="journal article" date="2019" name="Int. J. Syst. Evol. Microbiol.">
        <title>The Global Catalogue of Microorganisms (GCM) 10K type strain sequencing project: providing services to taxonomists for standard genome sequencing and annotation.</title>
        <authorList>
            <consortium name="The Broad Institute Genomics Platform"/>
            <consortium name="The Broad Institute Genome Sequencing Center for Infectious Disease"/>
            <person name="Wu L."/>
            <person name="Ma J."/>
        </authorList>
    </citation>
    <scope>NUCLEOTIDE SEQUENCE [LARGE SCALE GENOMIC DNA]</scope>
    <source>
        <strain evidence="2">CGMCC 1.6375</strain>
    </source>
</reference>
<gene>
    <name evidence="1" type="ORF">GCM10010967_15100</name>
</gene>
<organism evidence="1 2">
    <name type="scientific">Dyadobacter beijingensis</name>
    <dbReference type="NCBI Taxonomy" id="365489"/>
    <lineage>
        <taxon>Bacteria</taxon>
        <taxon>Pseudomonadati</taxon>
        <taxon>Bacteroidota</taxon>
        <taxon>Cytophagia</taxon>
        <taxon>Cytophagales</taxon>
        <taxon>Spirosomataceae</taxon>
        <taxon>Dyadobacter</taxon>
    </lineage>
</organism>
<name>A0ABQ2HKD7_9BACT</name>
<evidence type="ECO:0000313" key="1">
    <source>
        <dbReference type="EMBL" id="GGM84276.1"/>
    </source>
</evidence>
<sequence>MQHSLRRRIKTVPNMKLLSCLIIFLLNTAVLLAQRPEEIKRPLAFFPKQRAKVLIAGSFHFDYPNKDMAKVQKSDQIDVLTEPKKSEVTELVNYIKKFKPTKIAIEAFPEWEATRKLNSYKKGEFSDQRDERYQLAMRIASELNLDTLYSIDSESFDKDLVKIDSAYFQAFFEEYNVKTNDEFVTMYQNWYSYDDKLAAKLTLLDYFKYMNSEEVHKLGFGSYLIGNFKLEDHRGADILSIWWYNRNLRIFRKLQQITQSNEDRILVIFGNGHASVLRQLVESSPAYEFVEFSKL</sequence>